<keyword evidence="5" id="KW-1185">Reference proteome</keyword>
<keyword evidence="2" id="KW-1133">Transmembrane helix</keyword>
<dbReference type="InParanoid" id="A0A409WNV8"/>
<dbReference type="OrthoDB" id="3235960at2759"/>
<dbReference type="Pfam" id="PF20153">
    <property type="entry name" value="DUF6535"/>
    <property type="match status" value="1"/>
</dbReference>
<sequence length="682" mass="77966">MQPSEFRPWRCGDPWEFPVPNPKPNKHWEECHDLVQKYDEDTFKAWKGEVDNLLIFAGLFSATVTSFTIESYQWLVEEPDDQAIQILAHLSVQLQGMQNDSSTPAYIVNGFSTSASEVRINVLWFLSLTLSMTTVLIGILCMQWLREFGRDAARSHKDAIAIRQMRYEGLYMWKVPLILSLLPLLLQLALVLFFAGVLELLWSHNQTVAIWITTAVGLVFLILILTTVLPAFQSHFTKDPFLKVGQCPYKSPQAWAFYRLTIQIAQLYKFMLAWSACIALCLRNQVLIDIEEDAGLEQATSNGLSHFNRLVSADLDKNWCDYDVRWRLTRDATFLDPDTGEPSGYQDGDDIVHGLKWIDQKFSEDIDTVYYVFYCLSDLNSAQAAQLVGELDAEVDYLPQLLLPTDSRPSLYADSPLSDVQIREHIYMVFLWLHRHIHPILHKSYLECMIRLTNSNSQCAPRLALRQCDDDLQELSRETVYQLLHSLKLVVANDAITKEQGSDIWAFLTDVYSSNLGLHSPIMELTLDIFSQFHTWLRPYTCPLPLEDVDYRHRVETCAVGLTRVFALMDVHSVETLRQLEGSFARLESLVVDLNNAIPKVIKQSAILQGLNKRRWPDLIAKIFSGKEPPLSATPQQMQMQQQPQQQSRPYPDPDKVSLQLEVVNAVVPGYSVEDAFVTDSK</sequence>
<dbReference type="EMBL" id="NHYD01003342">
    <property type="protein sequence ID" value="PPQ80195.1"/>
    <property type="molecule type" value="Genomic_DNA"/>
</dbReference>
<feature type="domain" description="DUF6535" evidence="3">
    <location>
        <begin position="28"/>
        <end position="203"/>
    </location>
</feature>
<evidence type="ECO:0000313" key="4">
    <source>
        <dbReference type="EMBL" id="PPQ80195.1"/>
    </source>
</evidence>
<accession>A0A409WNV8</accession>
<gene>
    <name evidence="4" type="ORF">CVT25_003548</name>
</gene>
<feature type="compositionally biased region" description="Low complexity" evidence="1">
    <location>
        <begin position="635"/>
        <end position="647"/>
    </location>
</feature>
<comment type="caution">
    <text evidence="4">The sequence shown here is derived from an EMBL/GenBank/DDBJ whole genome shotgun (WGS) entry which is preliminary data.</text>
</comment>
<name>A0A409WNV8_PSICY</name>
<dbReference type="AlphaFoldDB" id="A0A409WNV8"/>
<keyword evidence="2" id="KW-0472">Membrane</keyword>
<feature type="transmembrane region" description="Helical" evidence="2">
    <location>
        <begin position="122"/>
        <end position="145"/>
    </location>
</feature>
<protein>
    <recommendedName>
        <fullName evidence="3">DUF6535 domain-containing protein</fullName>
    </recommendedName>
</protein>
<keyword evidence="2" id="KW-0812">Transmembrane</keyword>
<reference evidence="4 5" key="1">
    <citation type="journal article" date="2018" name="Evol. Lett.">
        <title>Horizontal gene cluster transfer increased hallucinogenic mushroom diversity.</title>
        <authorList>
            <person name="Reynolds H.T."/>
            <person name="Vijayakumar V."/>
            <person name="Gluck-Thaler E."/>
            <person name="Korotkin H.B."/>
            <person name="Matheny P.B."/>
            <person name="Slot J.C."/>
        </authorList>
    </citation>
    <scope>NUCLEOTIDE SEQUENCE [LARGE SCALE GENOMIC DNA]</scope>
    <source>
        <strain evidence="4 5">2631</strain>
    </source>
</reference>
<dbReference type="InterPro" id="IPR045338">
    <property type="entry name" value="DUF6535"/>
</dbReference>
<feature type="transmembrane region" description="Helical" evidence="2">
    <location>
        <begin position="208"/>
        <end position="232"/>
    </location>
</feature>
<feature type="region of interest" description="Disordered" evidence="1">
    <location>
        <begin position="629"/>
        <end position="655"/>
    </location>
</feature>
<evidence type="ECO:0000256" key="2">
    <source>
        <dbReference type="SAM" id="Phobius"/>
    </source>
</evidence>
<evidence type="ECO:0000259" key="3">
    <source>
        <dbReference type="Pfam" id="PF20153"/>
    </source>
</evidence>
<proteinExistence type="predicted"/>
<organism evidence="4 5">
    <name type="scientific">Psilocybe cyanescens</name>
    <dbReference type="NCBI Taxonomy" id="93625"/>
    <lineage>
        <taxon>Eukaryota</taxon>
        <taxon>Fungi</taxon>
        <taxon>Dikarya</taxon>
        <taxon>Basidiomycota</taxon>
        <taxon>Agaricomycotina</taxon>
        <taxon>Agaricomycetes</taxon>
        <taxon>Agaricomycetidae</taxon>
        <taxon>Agaricales</taxon>
        <taxon>Agaricineae</taxon>
        <taxon>Strophariaceae</taxon>
        <taxon>Psilocybe</taxon>
    </lineage>
</organism>
<dbReference type="Proteomes" id="UP000283269">
    <property type="component" value="Unassembled WGS sequence"/>
</dbReference>
<evidence type="ECO:0000256" key="1">
    <source>
        <dbReference type="SAM" id="MobiDB-lite"/>
    </source>
</evidence>
<evidence type="ECO:0000313" key="5">
    <source>
        <dbReference type="Proteomes" id="UP000283269"/>
    </source>
</evidence>
<feature type="transmembrane region" description="Helical" evidence="2">
    <location>
        <begin position="175"/>
        <end position="202"/>
    </location>
</feature>